<proteinExistence type="inferred from homology"/>
<dbReference type="InterPro" id="IPR000630">
    <property type="entry name" value="Ribosomal_uS8"/>
</dbReference>
<evidence type="ECO:0000256" key="4">
    <source>
        <dbReference type="ARBA" id="ARBA00035258"/>
    </source>
</evidence>
<dbReference type="Pfam" id="PF00410">
    <property type="entry name" value="Ribosomal_S8"/>
    <property type="match status" value="1"/>
</dbReference>
<dbReference type="GO" id="GO:0003735">
    <property type="term" value="F:structural constituent of ribosome"/>
    <property type="evidence" value="ECO:0007669"/>
    <property type="project" value="InterPro"/>
</dbReference>
<evidence type="ECO:0000256" key="6">
    <source>
        <dbReference type="RuleBase" id="RU003660"/>
    </source>
</evidence>
<evidence type="ECO:0000256" key="5">
    <source>
        <dbReference type="ARBA" id="ARBA00035525"/>
    </source>
</evidence>
<evidence type="ECO:0000256" key="2">
    <source>
        <dbReference type="ARBA" id="ARBA00022980"/>
    </source>
</evidence>
<keyword evidence="2 6" id="KW-0689">Ribosomal protein</keyword>
<dbReference type="InterPro" id="IPR035987">
    <property type="entry name" value="Ribosomal_uS8_sf"/>
</dbReference>
<accession>A0A0G0IR49</accession>
<dbReference type="Gene3D" id="3.30.1370.30">
    <property type="match status" value="1"/>
</dbReference>
<protein>
    <recommendedName>
        <fullName evidence="4">Small ribosomal subunit protein uS8</fullName>
    </recommendedName>
    <alternativeName>
        <fullName evidence="5">30S ribosomal protein S8</fullName>
    </alternativeName>
</protein>
<evidence type="ECO:0000256" key="1">
    <source>
        <dbReference type="ARBA" id="ARBA00006471"/>
    </source>
</evidence>
<dbReference type="GO" id="GO:0006412">
    <property type="term" value="P:translation"/>
    <property type="evidence" value="ECO:0007669"/>
    <property type="project" value="InterPro"/>
</dbReference>
<evidence type="ECO:0000313" key="8">
    <source>
        <dbReference type="Proteomes" id="UP000034917"/>
    </source>
</evidence>
<dbReference type="PATRIC" id="fig|1618486.3.peg.250"/>
<dbReference type="Gene3D" id="3.30.1490.10">
    <property type="match status" value="1"/>
</dbReference>
<dbReference type="GO" id="GO:0005737">
    <property type="term" value="C:cytoplasm"/>
    <property type="evidence" value="ECO:0007669"/>
    <property type="project" value="UniProtKB-ARBA"/>
</dbReference>
<dbReference type="InterPro" id="IPR047863">
    <property type="entry name" value="Ribosomal_uS8_CS"/>
</dbReference>
<gene>
    <name evidence="7" type="ORF">US40_C0002G0163</name>
</gene>
<reference evidence="7 8" key="1">
    <citation type="journal article" date="2015" name="Nature">
        <title>rRNA introns, odd ribosomes, and small enigmatic genomes across a large radiation of phyla.</title>
        <authorList>
            <person name="Brown C.T."/>
            <person name="Hug L.A."/>
            <person name="Thomas B.C."/>
            <person name="Sharon I."/>
            <person name="Castelle C.J."/>
            <person name="Singh A."/>
            <person name="Wilkins M.J."/>
            <person name="Williams K.H."/>
            <person name="Banfield J.F."/>
        </authorList>
    </citation>
    <scope>NUCLEOTIDE SEQUENCE [LARGE SCALE GENOMIC DNA]</scope>
</reference>
<evidence type="ECO:0000313" key="7">
    <source>
        <dbReference type="EMBL" id="KKQ26629.1"/>
    </source>
</evidence>
<dbReference type="SUPFAM" id="SSF56047">
    <property type="entry name" value="Ribosomal protein S8"/>
    <property type="match status" value="1"/>
</dbReference>
<evidence type="ECO:0000256" key="3">
    <source>
        <dbReference type="ARBA" id="ARBA00023274"/>
    </source>
</evidence>
<dbReference type="EMBL" id="LBSV01000002">
    <property type="protein sequence ID" value="KKQ26629.1"/>
    <property type="molecule type" value="Genomic_DNA"/>
</dbReference>
<dbReference type="FunFam" id="3.30.1490.10:FF:000001">
    <property type="entry name" value="30S ribosomal protein S8"/>
    <property type="match status" value="1"/>
</dbReference>
<organism evidence="7 8">
    <name type="scientific">Candidatus Roizmanbacteria bacterium GW2011_GWC2_37_13</name>
    <dbReference type="NCBI Taxonomy" id="1618486"/>
    <lineage>
        <taxon>Bacteria</taxon>
        <taxon>Candidatus Roizmaniibacteriota</taxon>
    </lineage>
</organism>
<sequence length="128" mass="14762">MGNPAIDLIIRLKNGYMARKEIIESPYSRMREKILMKLISLKIIKSYKIEGDQPQKIKIELLYKNKQPVLSDVRIYSRPGSRHYVSYRDLKPVLSGYGFSLISTSKGIITDKEAKNQKLGGELLFSIW</sequence>
<keyword evidence="3 6" id="KW-0687">Ribonucleoprotein</keyword>
<dbReference type="Proteomes" id="UP000034917">
    <property type="component" value="Unassembled WGS sequence"/>
</dbReference>
<name>A0A0G0IR49_9BACT</name>
<comment type="similarity">
    <text evidence="1 6">Belongs to the universal ribosomal protein uS8 family.</text>
</comment>
<dbReference type="PROSITE" id="PS00053">
    <property type="entry name" value="RIBOSOMAL_S8"/>
    <property type="match status" value="1"/>
</dbReference>
<dbReference type="AlphaFoldDB" id="A0A0G0IR49"/>
<comment type="caution">
    <text evidence="7">The sequence shown here is derived from an EMBL/GenBank/DDBJ whole genome shotgun (WGS) entry which is preliminary data.</text>
</comment>
<dbReference type="GO" id="GO:0005840">
    <property type="term" value="C:ribosome"/>
    <property type="evidence" value="ECO:0007669"/>
    <property type="project" value="UniProtKB-KW"/>
</dbReference>
<dbReference type="GO" id="GO:1990904">
    <property type="term" value="C:ribonucleoprotein complex"/>
    <property type="evidence" value="ECO:0007669"/>
    <property type="project" value="UniProtKB-KW"/>
</dbReference>